<name>A0A1X1UJ24_9MYCO</name>
<dbReference type="STRING" id="1260918.AWC06_00870"/>
<gene>
    <name evidence="2" type="ORF">AWC06_00870</name>
</gene>
<dbReference type="Pfam" id="PF01381">
    <property type="entry name" value="HTH_3"/>
    <property type="match status" value="1"/>
</dbReference>
<dbReference type="PROSITE" id="PS50943">
    <property type="entry name" value="HTH_CROC1"/>
    <property type="match status" value="1"/>
</dbReference>
<organism evidence="2 3">
    <name type="scientific">Mycobacterium fragae</name>
    <dbReference type="NCBI Taxonomy" id="1260918"/>
    <lineage>
        <taxon>Bacteria</taxon>
        <taxon>Bacillati</taxon>
        <taxon>Actinomycetota</taxon>
        <taxon>Actinomycetes</taxon>
        <taxon>Mycobacteriales</taxon>
        <taxon>Mycobacteriaceae</taxon>
        <taxon>Mycobacterium</taxon>
    </lineage>
</organism>
<reference evidence="2 3" key="1">
    <citation type="submission" date="2016-01" db="EMBL/GenBank/DDBJ databases">
        <title>The new phylogeny of the genus Mycobacterium.</title>
        <authorList>
            <person name="Tarcisio F."/>
            <person name="Conor M."/>
            <person name="Antonella G."/>
            <person name="Elisabetta G."/>
            <person name="Giulia F.S."/>
            <person name="Sara T."/>
            <person name="Anna F."/>
            <person name="Clotilde B."/>
            <person name="Roberto B."/>
            <person name="Veronica D.S."/>
            <person name="Fabio R."/>
            <person name="Monica P."/>
            <person name="Olivier J."/>
            <person name="Enrico T."/>
            <person name="Nicola S."/>
        </authorList>
    </citation>
    <scope>NUCLEOTIDE SEQUENCE [LARGE SCALE GENOMIC DNA]</scope>
    <source>
        <strain evidence="2 3">DSM 45731</strain>
    </source>
</reference>
<proteinExistence type="predicted"/>
<accession>A0A1X1UJ24</accession>
<protein>
    <recommendedName>
        <fullName evidence="1">HTH cro/C1-type domain-containing protein</fullName>
    </recommendedName>
</protein>
<feature type="domain" description="HTH cro/C1-type" evidence="1">
    <location>
        <begin position="18"/>
        <end position="71"/>
    </location>
</feature>
<dbReference type="Gene3D" id="1.10.260.40">
    <property type="entry name" value="lambda repressor-like DNA-binding domains"/>
    <property type="match status" value="1"/>
</dbReference>
<dbReference type="InterPro" id="IPR010982">
    <property type="entry name" value="Lambda_DNA-bd_dom_sf"/>
</dbReference>
<evidence type="ECO:0000313" key="3">
    <source>
        <dbReference type="Proteomes" id="UP000194000"/>
    </source>
</evidence>
<dbReference type="CDD" id="cd00093">
    <property type="entry name" value="HTH_XRE"/>
    <property type="match status" value="1"/>
</dbReference>
<dbReference type="EMBL" id="LQOW01000031">
    <property type="protein sequence ID" value="ORV56797.1"/>
    <property type="molecule type" value="Genomic_DNA"/>
</dbReference>
<comment type="caution">
    <text evidence="2">The sequence shown here is derived from an EMBL/GenBank/DDBJ whole genome shotgun (WGS) entry which is preliminary data.</text>
</comment>
<keyword evidence="3" id="KW-1185">Reference proteome</keyword>
<evidence type="ECO:0000313" key="2">
    <source>
        <dbReference type="EMBL" id="ORV56797.1"/>
    </source>
</evidence>
<dbReference type="SUPFAM" id="SSF47413">
    <property type="entry name" value="lambda repressor-like DNA-binding domains"/>
    <property type="match status" value="1"/>
</dbReference>
<dbReference type="AlphaFoldDB" id="A0A1X1UJ24"/>
<dbReference type="InterPro" id="IPR001387">
    <property type="entry name" value="Cro/C1-type_HTH"/>
</dbReference>
<sequence length="90" mass="9747">MALKIYSTEVIIQVVIDLSSIRSAAGMTQVQLADALGTTQGQISRIERQSDMLLSTLSAYLSALGVDAQIVVEVGEQTMTYDLTGRKRAR</sequence>
<dbReference type="Proteomes" id="UP000194000">
    <property type="component" value="Unassembled WGS sequence"/>
</dbReference>
<dbReference type="GO" id="GO:0003677">
    <property type="term" value="F:DNA binding"/>
    <property type="evidence" value="ECO:0007669"/>
    <property type="project" value="InterPro"/>
</dbReference>
<evidence type="ECO:0000259" key="1">
    <source>
        <dbReference type="PROSITE" id="PS50943"/>
    </source>
</evidence>
<dbReference type="SMART" id="SM00530">
    <property type="entry name" value="HTH_XRE"/>
    <property type="match status" value="1"/>
</dbReference>